<gene>
    <name evidence="10" type="ORF">AKO1_008718</name>
</gene>
<feature type="region of interest" description="Disordered" evidence="8">
    <location>
        <begin position="157"/>
        <end position="184"/>
    </location>
</feature>
<dbReference type="Gene3D" id="4.10.280.110">
    <property type="entry name" value="Pre-mRNA processing factor 4 domain"/>
    <property type="match status" value="1"/>
</dbReference>
<protein>
    <recommendedName>
        <fullName evidence="3">Pre-mRNA-splicing factor 18</fullName>
    </recommendedName>
</protein>
<dbReference type="SMART" id="SM00500">
    <property type="entry name" value="SFM"/>
    <property type="match status" value="1"/>
</dbReference>
<dbReference type="InterPro" id="IPR004098">
    <property type="entry name" value="Prp18"/>
</dbReference>
<dbReference type="InterPro" id="IPR014906">
    <property type="entry name" value="PRP4-like"/>
</dbReference>
<dbReference type="InterPro" id="IPR039979">
    <property type="entry name" value="PRPF18"/>
</dbReference>
<evidence type="ECO:0000256" key="2">
    <source>
        <dbReference type="ARBA" id="ARBA00008137"/>
    </source>
</evidence>
<comment type="caution">
    <text evidence="10">The sequence shown here is derived from an EMBL/GenBank/DDBJ whole genome shotgun (WGS) entry which is preliminary data.</text>
</comment>
<dbReference type="Proteomes" id="UP001431209">
    <property type="component" value="Unassembled WGS sequence"/>
</dbReference>
<comment type="subcellular location">
    <subcellularLocation>
        <location evidence="1">Nucleus</location>
    </subcellularLocation>
</comment>
<comment type="similarity">
    <text evidence="2">Belongs to the PRP18 family.</text>
</comment>
<evidence type="ECO:0000256" key="8">
    <source>
        <dbReference type="SAM" id="MobiDB-lite"/>
    </source>
</evidence>
<dbReference type="InterPro" id="IPR036285">
    <property type="entry name" value="PRP4-like_sf"/>
</dbReference>
<dbReference type="Pfam" id="PF08799">
    <property type="entry name" value="PRP4"/>
    <property type="match status" value="1"/>
</dbReference>
<dbReference type="EMBL" id="JAOPGA020001361">
    <property type="protein sequence ID" value="KAL0487662.1"/>
    <property type="molecule type" value="Genomic_DNA"/>
</dbReference>
<feature type="compositionally biased region" description="Basic and acidic residues" evidence="8">
    <location>
        <begin position="30"/>
        <end position="76"/>
    </location>
</feature>
<accession>A0AAW2ZE81</accession>
<dbReference type="SUPFAM" id="SSF47938">
    <property type="entry name" value="Functional domain of the splicing factor Prp18"/>
    <property type="match status" value="1"/>
</dbReference>
<dbReference type="SUPFAM" id="SSF158230">
    <property type="entry name" value="PRP4-like"/>
    <property type="match status" value="1"/>
</dbReference>
<feature type="region of interest" description="Disordered" evidence="8">
    <location>
        <begin position="30"/>
        <end position="96"/>
    </location>
</feature>
<dbReference type="PANTHER" id="PTHR13007:SF19">
    <property type="entry name" value="PRE-MRNA-SPLICING FACTOR 18"/>
    <property type="match status" value="1"/>
</dbReference>
<reference evidence="10 11" key="1">
    <citation type="submission" date="2024-03" db="EMBL/GenBank/DDBJ databases">
        <title>The Acrasis kona genome and developmental transcriptomes reveal deep origins of eukaryotic multicellular pathways.</title>
        <authorList>
            <person name="Sheikh S."/>
            <person name="Fu C.-J."/>
            <person name="Brown M.W."/>
            <person name="Baldauf S.L."/>
        </authorList>
    </citation>
    <scope>NUCLEOTIDE SEQUENCE [LARGE SCALE GENOMIC DNA]</scope>
    <source>
        <strain evidence="10 11">ATCC MYA-3509</strain>
    </source>
</reference>
<evidence type="ECO:0000256" key="6">
    <source>
        <dbReference type="ARBA" id="ARBA00023187"/>
    </source>
</evidence>
<sequence length="342" mass="39849">MNFLKSAIDSTKRDKNIVTGNVIDVRNKWYRKGDEQAERDRLYKEQTEKEHEQQLLKRKRDEMEQKDSANKSESSYKPKKLKTSQEEEEHDVEIPKNEVIKTLRSYGQPATLFGETDETRQKRLRLLQTNEGELSSGSQNIFAKALKEREQELLKQTYENKPEQTSKLQNKQEVDTELPKPPKNVSDEEYVRHILKRLLSEWGVQVENQSEEEKKSFQGKHAATLCKQTKDFLHPLMKKLKKKTLAKDILTPLKNICVSVAEREYVKANDLYLQLSIGNAPWPMGVTMVGIHARSARERINTDQIAHVLNDEEQRKYIQSVKRLMTFAQTKYSTDPSKMVSV</sequence>
<dbReference type="GO" id="GO:0071021">
    <property type="term" value="C:U2-type post-spliceosomal complex"/>
    <property type="evidence" value="ECO:0007669"/>
    <property type="project" value="TreeGrafter"/>
</dbReference>
<organism evidence="10 11">
    <name type="scientific">Acrasis kona</name>
    <dbReference type="NCBI Taxonomy" id="1008807"/>
    <lineage>
        <taxon>Eukaryota</taxon>
        <taxon>Discoba</taxon>
        <taxon>Heterolobosea</taxon>
        <taxon>Tetramitia</taxon>
        <taxon>Eutetramitia</taxon>
        <taxon>Acrasidae</taxon>
        <taxon>Acrasis</taxon>
    </lineage>
</organism>
<keyword evidence="11" id="KW-1185">Reference proteome</keyword>
<dbReference type="GO" id="GO:0046540">
    <property type="term" value="C:U4/U6 x U5 tri-snRNP complex"/>
    <property type="evidence" value="ECO:0007669"/>
    <property type="project" value="TreeGrafter"/>
</dbReference>
<keyword evidence="4" id="KW-0507">mRNA processing</keyword>
<evidence type="ECO:0000313" key="10">
    <source>
        <dbReference type="EMBL" id="KAL0487662.1"/>
    </source>
</evidence>
<keyword evidence="7" id="KW-0539">Nucleus</keyword>
<evidence type="ECO:0000259" key="9">
    <source>
        <dbReference type="SMART" id="SM00500"/>
    </source>
</evidence>
<evidence type="ECO:0000256" key="3">
    <source>
        <dbReference type="ARBA" id="ARBA00018242"/>
    </source>
</evidence>
<feature type="domain" description="Pre-mRNA processing factor 4 (PRP4)-like" evidence="9">
    <location>
        <begin position="94"/>
        <end position="144"/>
    </location>
</feature>
<dbReference type="PANTHER" id="PTHR13007">
    <property type="entry name" value="PRE-MRNA SPLICING FACTOR-RELATED"/>
    <property type="match status" value="1"/>
</dbReference>
<evidence type="ECO:0000256" key="7">
    <source>
        <dbReference type="ARBA" id="ARBA00023242"/>
    </source>
</evidence>
<dbReference type="GO" id="GO:0000350">
    <property type="term" value="P:generation of catalytic spliceosome for second transesterification step"/>
    <property type="evidence" value="ECO:0007669"/>
    <property type="project" value="TreeGrafter"/>
</dbReference>
<name>A0AAW2ZE81_9EUKA</name>
<evidence type="ECO:0000256" key="5">
    <source>
        <dbReference type="ARBA" id="ARBA00022728"/>
    </source>
</evidence>
<keyword evidence="6" id="KW-0508">mRNA splicing</keyword>
<dbReference type="AlphaFoldDB" id="A0AAW2ZE81"/>
<evidence type="ECO:0000256" key="1">
    <source>
        <dbReference type="ARBA" id="ARBA00004123"/>
    </source>
</evidence>
<proteinExistence type="inferred from homology"/>
<keyword evidence="5" id="KW-0747">Spliceosome</keyword>
<evidence type="ECO:0000256" key="4">
    <source>
        <dbReference type="ARBA" id="ARBA00022664"/>
    </source>
</evidence>
<dbReference type="Pfam" id="PF02840">
    <property type="entry name" value="Prp18"/>
    <property type="match status" value="1"/>
</dbReference>
<evidence type="ECO:0000313" key="11">
    <source>
        <dbReference type="Proteomes" id="UP001431209"/>
    </source>
</evidence>
<dbReference type="Gene3D" id="1.20.940.10">
    <property type="entry name" value="Functional domain of the splicing factor Prp18"/>
    <property type="match status" value="1"/>
</dbReference>
<dbReference type="GO" id="GO:0005682">
    <property type="term" value="C:U5 snRNP"/>
    <property type="evidence" value="ECO:0007669"/>
    <property type="project" value="TreeGrafter"/>
</dbReference>